<evidence type="ECO:0000313" key="4">
    <source>
        <dbReference type="EMBL" id="MBB3206097.1"/>
    </source>
</evidence>
<dbReference type="PANTHER" id="PTHR45953">
    <property type="entry name" value="IDURONATE 2-SULFATASE"/>
    <property type="match status" value="1"/>
</dbReference>
<proteinExistence type="predicted"/>
<evidence type="ECO:0000259" key="3">
    <source>
        <dbReference type="Pfam" id="PF00884"/>
    </source>
</evidence>
<dbReference type="PANTHER" id="PTHR45953:SF1">
    <property type="entry name" value="IDURONATE 2-SULFATASE"/>
    <property type="match status" value="1"/>
</dbReference>
<dbReference type="SUPFAM" id="SSF75005">
    <property type="entry name" value="Arabinanase/levansucrase/invertase"/>
    <property type="match status" value="1"/>
</dbReference>
<dbReference type="SUPFAM" id="SSF53649">
    <property type="entry name" value="Alkaline phosphatase-like"/>
    <property type="match status" value="1"/>
</dbReference>
<organism evidence="4 5">
    <name type="scientific">Aporhodopirellula rubra</name>
    <dbReference type="NCBI Taxonomy" id="980271"/>
    <lineage>
        <taxon>Bacteria</taxon>
        <taxon>Pseudomonadati</taxon>
        <taxon>Planctomycetota</taxon>
        <taxon>Planctomycetia</taxon>
        <taxon>Pirellulales</taxon>
        <taxon>Pirellulaceae</taxon>
        <taxon>Aporhodopirellula</taxon>
    </lineage>
</organism>
<dbReference type="EMBL" id="JACHXU010000005">
    <property type="protein sequence ID" value="MBB3206097.1"/>
    <property type="molecule type" value="Genomic_DNA"/>
</dbReference>
<protein>
    <submittedName>
        <fullName evidence="4">Arylsulfatase A-like enzyme</fullName>
    </submittedName>
</protein>
<dbReference type="InterPro" id="IPR017850">
    <property type="entry name" value="Alkaline_phosphatase_core_sf"/>
</dbReference>
<name>A0A7W5DXP3_9BACT</name>
<reference evidence="4 5" key="1">
    <citation type="submission" date="2020-08" db="EMBL/GenBank/DDBJ databases">
        <title>Genomic Encyclopedia of Type Strains, Phase III (KMG-III): the genomes of soil and plant-associated and newly described type strains.</title>
        <authorList>
            <person name="Whitman W."/>
        </authorList>
    </citation>
    <scope>NUCLEOTIDE SEQUENCE [LARGE SCALE GENOMIC DNA]</scope>
    <source>
        <strain evidence="4 5">CECT 8075</strain>
    </source>
</reference>
<dbReference type="CDD" id="cd08994">
    <property type="entry name" value="GH43_62_32_68_117_130-like"/>
    <property type="match status" value="1"/>
</dbReference>
<dbReference type="RefSeq" id="WP_246419330.1">
    <property type="nucleotide sequence ID" value="NZ_JACHXU010000005.1"/>
</dbReference>
<dbReference type="GO" id="GO:0008484">
    <property type="term" value="F:sulfuric ester hydrolase activity"/>
    <property type="evidence" value="ECO:0007669"/>
    <property type="project" value="TreeGrafter"/>
</dbReference>
<comment type="caution">
    <text evidence="4">The sequence shown here is derived from an EMBL/GenBank/DDBJ whole genome shotgun (WGS) entry which is preliminary data.</text>
</comment>
<keyword evidence="5" id="KW-1185">Reference proteome</keyword>
<dbReference type="GO" id="GO:0046872">
    <property type="term" value="F:metal ion binding"/>
    <property type="evidence" value="ECO:0007669"/>
    <property type="project" value="UniProtKB-KW"/>
</dbReference>
<keyword evidence="2" id="KW-0378">Hydrolase</keyword>
<dbReference type="Pfam" id="PF00884">
    <property type="entry name" value="Sulfatase"/>
    <property type="match status" value="1"/>
</dbReference>
<accession>A0A7W5DXP3</accession>
<dbReference type="AlphaFoldDB" id="A0A7W5DXP3"/>
<feature type="domain" description="Sulfatase N-terminal" evidence="3">
    <location>
        <begin position="43"/>
        <end position="469"/>
    </location>
</feature>
<evidence type="ECO:0000313" key="5">
    <source>
        <dbReference type="Proteomes" id="UP000536179"/>
    </source>
</evidence>
<dbReference type="InterPro" id="IPR000917">
    <property type="entry name" value="Sulfatase_N"/>
</dbReference>
<dbReference type="InterPro" id="IPR023296">
    <property type="entry name" value="Glyco_hydro_beta-prop_sf"/>
</dbReference>
<sequence>MRSSTSIGSPIGRVTSAIVGLVVVMTLLASSSVLHAKEASRAPNVLWIITDDQRPDSLACYNQAVRGTTESPLGFVSSPHVDQLASEGVLFTRAYCNSPGCAPSRGSMITGRYPFRNGIYGFEQTHNAVSTFEPVVPQVMRDQGYHTALFGKSGYYIFDWGSGLTWNDVGFWDFDVDAKNDLQRNGLTDWFREKRRQKANGKNIVVGTEDRFYHSDGTYTSFLVGDEIDEQERAKKNAVEEELDLLYSKSGAAHIIGGRSSQPSDKTLDGYTVAEFSRFLANAGREYQTGYGLVTSGASLDRPAFLNVGFHFPHTPVMPPQEYRDLFVGKTYRVPEFDIAELERLPPQLRTLHAKNRFDDLSHDGKQQAIRDYYAFCTFGDAMVGKTVDEFKSFSKKQEREYLIVYVCGDHSWHLGEQGIESKFGPYDHSNHNAVIVVSSDKNAFPSGTVCDDFVEFVDFASTFYTAAGLDVSRPEFAHLDGRPLQATVAGSVTPREYVLGEMNHVYGPRAYIRSDDFAFSMRTRFKNGKLGAGYAPNQEVRWALDSPREDIEMALFDLRSDPGERFNVAGEERYQALVDFLRNKLGNIVLGDRRLEVNWKQENEFDISDFAAGSDDKRLDIPAGCVPAIEASASVGNVTESPPDMKIEFGKVDRESVFRSDEMSIWGASLVRDDAGVYHLFYSRWPRKLGWAWVTDSEIAHAVADSPFGPFEFRDVALPRRGKEFWDGWCTHNPTVHRFGDKYYLYHMGNTGDGEIVGYPGKQLLNWQHRNNQRIGVAVADSPNGPWTRSDVPLVDVSEDRSAADSLVTSNPSVCQRPDGGYLMVYKGVGQERPLPSGGPVVHCVATSESPTGPFVKQDRLVFVFEGEHFPAEDPYIWFQEGKYRAIVKRIKHEGRKRVFSLVHYDSVDGLDWQPAKHHEISQRIIEWEDGEVQQFDHLERPQVYVENGVPVALLCAADTIDENNVRHSFNIQIPLVITFDSKP</sequence>
<dbReference type="Gene3D" id="3.40.720.10">
    <property type="entry name" value="Alkaline Phosphatase, subunit A"/>
    <property type="match status" value="1"/>
</dbReference>
<dbReference type="CDD" id="cd16153">
    <property type="entry name" value="sulfatase_like"/>
    <property type="match status" value="1"/>
</dbReference>
<dbReference type="Proteomes" id="UP000536179">
    <property type="component" value="Unassembled WGS sequence"/>
</dbReference>
<evidence type="ECO:0000256" key="2">
    <source>
        <dbReference type="ARBA" id="ARBA00022801"/>
    </source>
</evidence>
<dbReference type="GO" id="GO:0005737">
    <property type="term" value="C:cytoplasm"/>
    <property type="evidence" value="ECO:0007669"/>
    <property type="project" value="TreeGrafter"/>
</dbReference>
<keyword evidence="1" id="KW-0479">Metal-binding</keyword>
<evidence type="ECO:0000256" key="1">
    <source>
        <dbReference type="ARBA" id="ARBA00022723"/>
    </source>
</evidence>
<dbReference type="Gene3D" id="2.115.10.20">
    <property type="entry name" value="Glycosyl hydrolase domain, family 43"/>
    <property type="match status" value="1"/>
</dbReference>
<gene>
    <name evidence="4" type="ORF">FHS27_001905</name>
</gene>